<protein>
    <recommendedName>
        <fullName evidence="10">FACT complex subunit</fullName>
    </recommendedName>
</protein>
<dbReference type="InterPro" id="IPR013719">
    <property type="entry name" value="RTT106/SPT16-like_middle_dom"/>
</dbReference>
<evidence type="ECO:0000256" key="4">
    <source>
        <dbReference type="ARBA" id="ARBA00022763"/>
    </source>
</evidence>
<dbReference type="Gene3D" id="2.30.29.30">
    <property type="entry name" value="Pleckstrin-homology domain (PH domain)/Phosphotyrosine-binding domain (PTB)"/>
    <property type="match status" value="1"/>
</dbReference>
<evidence type="ECO:0000256" key="6">
    <source>
        <dbReference type="ARBA" id="ARBA00023054"/>
    </source>
</evidence>
<accession>A0A7S3I3T2</accession>
<feature type="compositionally biased region" description="Low complexity" evidence="11">
    <location>
        <begin position="330"/>
        <end position="339"/>
    </location>
</feature>
<evidence type="ECO:0000256" key="9">
    <source>
        <dbReference type="ARBA" id="ARBA00023242"/>
    </source>
</evidence>
<comment type="function">
    <text evidence="10">Component of the FACT complex, a general chromatin factor that acts to reorganize nucleosomes. The FACT complex is involved in multiple processes that require DNA as a template such as mRNA elongation, DNA replication and DNA repair. During transcription elongation the FACT complex acts as a histone chaperone that both destabilizes and restores nucleosomal structure. It facilitates the passage of RNA polymerase II and transcription by promoting the dissociation of one histone H2A-H2B dimer from the nucleosome, then subsequently promotes the reestablishment of the nucleosome following the passage of RNA polymerase II.</text>
</comment>
<evidence type="ECO:0000313" key="13">
    <source>
        <dbReference type="EMBL" id="CAE0312731.1"/>
    </source>
</evidence>
<proteinExistence type="inferred from homology"/>
<dbReference type="PANTHER" id="PTHR13980:SF15">
    <property type="entry name" value="FACT COMPLEX SUBUNIT SPT16"/>
    <property type="match status" value="1"/>
</dbReference>
<evidence type="ECO:0000256" key="8">
    <source>
        <dbReference type="ARBA" id="ARBA00023204"/>
    </source>
</evidence>
<gene>
    <name evidence="13" type="ORF">FEHR0123_LOCUS7653</name>
</gene>
<evidence type="ECO:0000256" key="3">
    <source>
        <dbReference type="ARBA" id="ARBA00022705"/>
    </source>
</evidence>
<feature type="compositionally biased region" description="Basic and acidic residues" evidence="11">
    <location>
        <begin position="346"/>
        <end position="358"/>
    </location>
</feature>
<dbReference type="InterPro" id="IPR056595">
    <property type="entry name" value="Fact-SPT16_PH"/>
</dbReference>
<comment type="subunit">
    <text evidence="10">Component of the FACT complex.</text>
</comment>
<evidence type="ECO:0000259" key="12">
    <source>
        <dbReference type="SMART" id="SM01287"/>
    </source>
</evidence>
<dbReference type="InterPro" id="IPR011993">
    <property type="entry name" value="PH-like_dom_sf"/>
</dbReference>
<keyword evidence="2 10" id="KW-0158">Chromosome</keyword>
<dbReference type="GO" id="GO:0006281">
    <property type="term" value="P:DNA repair"/>
    <property type="evidence" value="ECO:0007669"/>
    <property type="project" value="UniProtKB-UniRule"/>
</dbReference>
<keyword evidence="4 10" id="KW-0227">DNA damage</keyword>
<feature type="region of interest" description="Disordered" evidence="11">
    <location>
        <begin position="289"/>
        <end position="392"/>
    </location>
</feature>
<evidence type="ECO:0000256" key="5">
    <source>
        <dbReference type="ARBA" id="ARBA00023015"/>
    </source>
</evidence>
<organism evidence="13">
    <name type="scientific">Favella ehrenbergii</name>
    <dbReference type="NCBI Taxonomy" id="182087"/>
    <lineage>
        <taxon>Eukaryota</taxon>
        <taxon>Sar</taxon>
        <taxon>Alveolata</taxon>
        <taxon>Ciliophora</taxon>
        <taxon>Intramacronucleata</taxon>
        <taxon>Spirotrichea</taxon>
        <taxon>Choreotrichia</taxon>
        <taxon>Tintinnida</taxon>
        <taxon>Xystonellidae</taxon>
        <taxon>Favella</taxon>
    </lineage>
</organism>
<keyword evidence="6" id="KW-0175">Coiled coil</keyword>
<evidence type="ECO:0000256" key="1">
    <source>
        <dbReference type="ARBA" id="ARBA00010779"/>
    </source>
</evidence>
<dbReference type="AlphaFoldDB" id="A0A7S3I3T2"/>
<evidence type="ECO:0000256" key="11">
    <source>
        <dbReference type="SAM" id="MobiDB-lite"/>
    </source>
</evidence>
<dbReference type="GO" id="GO:0035101">
    <property type="term" value="C:FACT complex"/>
    <property type="evidence" value="ECO:0007669"/>
    <property type="project" value="UniProtKB-UniRule"/>
</dbReference>
<dbReference type="SMART" id="SM01287">
    <property type="entry name" value="Rtt106"/>
    <property type="match status" value="1"/>
</dbReference>
<dbReference type="FunFam" id="2.30.29.30:FF:000017">
    <property type="entry name" value="FACT complex subunit SPT16"/>
    <property type="match status" value="1"/>
</dbReference>
<evidence type="ECO:0000256" key="7">
    <source>
        <dbReference type="ARBA" id="ARBA00023163"/>
    </source>
</evidence>
<reference evidence="13" key="1">
    <citation type="submission" date="2021-01" db="EMBL/GenBank/DDBJ databases">
        <authorList>
            <person name="Corre E."/>
            <person name="Pelletier E."/>
            <person name="Niang G."/>
            <person name="Scheremetjew M."/>
            <person name="Finn R."/>
            <person name="Kale V."/>
            <person name="Holt S."/>
            <person name="Cochrane G."/>
            <person name="Meng A."/>
            <person name="Brown T."/>
            <person name="Cohen L."/>
        </authorList>
    </citation>
    <scope>NUCLEOTIDE SEQUENCE</scope>
    <source>
        <strain evidence="13">Fehren 1</strain>
    </source>
</reference>
<name>A0A7S3I3T2_9SPIT</name>
<evidence type="ECO:0000256" key="2">
    <source>
        <dbReference type="ARBA" id="ARBA00022454"/>
    </source>
</evidence>
<keyword evidence="7 10" id="KW-0804">Transcription</keyword>
<dbReference type="EMBL" id="HBIE01025002">
    <property type="protein sequence ID" value="CAE0312731.1"/>
    <property type="molecule type" value="Transcribed_RNA"/>
</dbReference>
<comment type="subcellular location">
    <subcellularLocation>
        <location evidence="10">Nucleus</location>
    </subcellularLocation>
    <subcellularLocation>
        <location evidence="10">Chromosome</location>
    </subcellularLocation>
</comment>
<keyword evidence="5 10" id="KW-0805">Transcription regulation</keyword>
<dbReference type="PANTHER" id="PTHR13980">
    <property type="entry name" value="CDC68 RELATED"/>
    <property type="match status" value="1"/>
</dbReference>
<keyword evidence="9 10" id="KW-0539">Nucleus</keyword>
<feature type="domain" description="Histone chaperone RTT106/FACT complex subunit SPT16-like middle" evidence="12">
    <location>
        <begin position="168"/>
        <end position="257"/>
    </location>
</feature>
<dbReference type="GO" id="GO:0006260">
    <property type="term" value="P:DNA replication"/>
    <property type="evidence" value="ECO:0007669"/>
    <property type="project" value="UniProtKB-KW"/>
</dbReference>
<dbReference type="Pfam" id="PF24824">
    <property type="entry name" value="PH_SPT16"/>
    <property type="match status" value="1"/>
</dbReference>
<feature type="compositionally biased region" description="Acidic residues" evidence="11">
    <location>
        <begin position="289"/>
        <end position="329"/>
    </location>
</feature>
<dbReference type="Gene3D" id="2.30.29.150">
    <property type="match status" value="1"/>
</dbReference>
<dbReference type="GO" id="GO:0031491">
    <property type="term" value="F:nucleosome binding"/>
    <property type="evidence" value="ECO:0007669"/>
    <property type="project" value="TreeGrafter"/>
</dbReference>
<keyword evidence="3 10" id="KW-0235">DNA replication</keyword>
<comment type="similarity">
    <text evidence="1 10">Belongs to the peptidase M24 family. SPT16 subfamily.</text>
</comment>
<keyword evidence="8 10" id="KW-0234">DNA repair</keyword>
<sequence length="392" mass="44540">MDQIESLQLMKGGRREILDNLVIRPNLVGRKTIGSLEIHSNGVRFQSTKGQKVDVVFSNVKHLFYQPCASDELIVILHFNLKTPILIGDKPTSDVQFYKESGIAAEDINFKGRRNMNEMDELEQEEAERQQRARLNKRFLGFAKLIEEAAEWNKTKLEVDIPEEDLTFSGCPQKQVVKIRPTKECLVALSEFPFFVLDVSEIEVVHFERMYYGMKNFDLAIIKRDFTTCLRINSIPTEYTEELKSYFNEIGLIYLESMAPLKWELILSNIREDFNGWLEDGGWTQLVDDEEDGEQEESEDEDDPVCSYGEEDDDESESYYSEASEEESSDVASDSALSEPGESWDELDKRAMEEDRKQAQPRNAGAAGAGGRSGAPPSKGKGRSAAPSGRRR</sequence>
<evidence type="ECO:0000256" key="10">
    <source>
        <dbReference type="RuleBase" id="RU367052"/>
    </source>
</evidence>
<dbReference type="Pfam" id="PF08512">
    <property type="entry name" value="Rttp106-like_middle"/>
    <property type="match status" value="1"/>
</dbReference>
<dbReference type="GO" id="GO:0006368">
    <property type="term" value="P:transcription elongation by RNA polymerase II"/>
    <property type="evidence" value="ECO:0007669"/>
    <property type="project" value="TreeGrafter"/>
</dbReference>
<dbReference type="InterPro" id="IPR040258">
    <property type="entry name" value="Spt16"/>
</dbReference>